<keyword evidence="3" id="KW-1185">Reference proteome</keyword>
<accession>A0A5N3ZZ71</accession>
<evidence type="ECO:0000313" key="3">
    <source>
        <dbReference type="Proteomes" id="UP000327044"/>
    </source>
</evidence>
<dbReference type="Proteomes" id="UP000327044">
    <property type="component" value="Unassembled WGS sequence"/>
</dbReference>
<dbReference type="InParanoid" id="A0A5N3ZZ71"/>
<gene>
    <name evidence="2" type="ORF">PPYR_15268</name>
</gene>
<evidence type="ECO:0000256" key="1">
    <source>
        <dbReference type="SAM" id="MobiDB-lite"/>
    </source>
</evidence>
<sequence>MKRSRKDFTYLSNRQKRRVVLQNAAILETTNGSDHASKESTVTAEEISVCNSTETNEPDCEWNTITFLKRARQNNIEEGSEEGYSYNQPSDLSMNDRESGGGWSEDIHRDNFHDCLREIIVKHNVSHSFVNDLLHLLKMNGHPELPKDVRTLMCTPKNTSASIITLSGGRYVHLGLANGICNNIKQHFTTLPNEIKLNINIDGLPISKSSTSQFWPILAAIYSEYYTEPFVIGVFHGMKKPDDSNVFLKPFVDELKSIFQSGSIIIKGKIIPIKINAIICDAPAKAFISGIKNHSGYFACSKCIIEGDFVENRVIFNETNCRLRTDLSFTNREQPSEHHRYSSILEDLNIGMVSQIVLDCMHLVYLGVTKRLIQFWVNGRIHIRLKPQLLKQASDMLLSIKSSIPIEFVRKPRSLYEVDRWKATEYRQFLLYTGPVILRNILHKKMYRHFLCLSVALRIISDKEYCQKLVDYAESLLVYFVQKYAYFYGEEHLSYNVHNLIHICDEVRHYGSVEGFSAFKLNLLCTN</sequence>
<organism evidence="2 3">
    <name type="scientific">Photinus pyralis</name>
    <name type="common">Common eastern firefly</name>
    <name type="synonym">Lampyris pyralis</name>
    <dbReference type="NCBI Taxonomy" id="7054"/>
    <lineage>
        <taxon>Eukaryota</taxon>
        <taxon>Metazoa</taxon>
        <taxon>Ecdysozoa</taxon>
        <taxon>Arthropoda</taxon>
        <taxon>Hexapoda</taxon>
        <taxon>Insecta</taxon>
        <taxon>Pterygota</taxon>
        <taxon>Neoptera</taxon>
        <taxon>Endopterygota</taxon>
        <taxon>Coleoptera</taxon>
        <taxon>Polyphaga</taxon>
        <taxon>Elateriformia</taxon>
        <taxon>Elateroidea</taxon>
        <taxon>Lampyridae</taxon>
        <taxon>Lampyrinae</taxon>
        <taxon>Photinus</taxon>
    </lineage>
</organism>
<name>A0A5N3ZZ71_PHOPY</name>
<dbReference type="AlphaFoldDB" id="A0A5N3ZZ71"/>
<dbReference type="EMBL" id="VVIM01001419">
    <property type="protein sequence ID" value="KAB0790363.1"/>
    <property type="molecule type" value="Genomic_DNA"/>
</dbReference>
<comment type="caution">
    <text evidence="2">The sequence shown here is derived from an EMBL/GenBank/DDBJ whole genome shotgun (WGS) entry which is preliminary data.</text>
</comment>
<evidence type="ECO:0008006" key="4">
    <source>
        <dbReference type="Google" id="ProtNLM"/>
    </source>
</evidence>
<protein>
    <recommendedName>
        <fullName evidence="4">DUF4218 domain-containing protein</fullName>
    </recommendedName>
</protein>
<feature type="region of interest" description="Disordered" evidence="1">
    <location>
        <begin position="79"/>
        <end position="101"/>
    </location>
</feature>
<reference evidence="2 3" key="1">
    <citation type="journal article" date="2018" name="Elife">
        <title>Firefly genomes illuminate parallel origins of bioluminescence in beetles.</title>
        <authorList>
            <person name="Fallon T.R."/>
            <person name="Lower S.E."/>
            <person name="Chang C.H."/>
            <person name="Bessho-Uehara M."/>
            <person name="Martin G.J."/>
            <person name="Bewick A.J."/>
            <person name="Behringer M."/>
            <person name="Debat H.J."/>
            <person name="Wong I."/>
            <person name="Day J.C."/>
            <person name="Suvorov A."/>
            <person name="Silva C.J."/>
            <person name="Stanger-Hall K.F."/>
            <person name="Hall D.W."/>
            <person name="Schmitz R.J."/>
            <person name="Nelson D.R."/>
            <person name="Lewis S.M."/>
            <person name="Shigenobu S."/>
            <person name="Bybee S.M."/>
            <person name="Larracuente A.M."/>
            <person name="Oba Y."/>
            <person name="Weng J.K."/>
        </authorList>
    </citation>
    <scope>NUCLEOTIDE SEQUENCE [LARGE SCALE GENOMIC DNA]</scope>
    <source>
        <strain evidence="2">1611_PpyrPB1</strain>
        <tissue evidence="2">Whole body</tissue>
    </source>
</reference>
<dbReference type="PANTHER" id="PTHR33053:SF25">
    <property type="entry name" value="TRANSPOSASE DOMAIN-CONTAINING PROTEIN"/>
    <property type="match status" value="1"/>
</dbReference>
<evidence type="ECO:0000313" key="2">
    <source>
        <dbReference type="EMBL" id="KAB0790363.1"/>
    </source>
</evidence>
<dbReference type="PANTHER" id="PTHR33053">
    <property type="entry name" value="PROTEIN, PUTATIVE-RELATED"/>
    <property type="match status" value="1"/>
</dbReference>
<proteinExistence type="predicted"/>